<feature type="binding site" evidence="5">
    <location>
        <position position="99"/>
    </location>
    <ligand>
        <name>ATP</name>
        <dbReference type="ChEBI" id="CHEBI:30616"/>
    </ligand>
</feature>
<feature type="binding site" evidence="5">
    <location>
        <position position="205"/>
    </location>
    <ligand>
        <name>Mg(2+)</name>
        <dbReference type="ChEBI" id="CHEBI:18420"/>
    </ligand>
</feature>
<feature type="binding site" evidence="5">
    <location>
        <position position="191"/>
    </location>
    <ligand>
        <name>Mg(2+)</name>
        <dbReference type="ChEBI" id="CHEBI:18420"/>
    </ligand>
</feature>
<dbReference type="SUPFAM" id="SSF52210">
    <property type="entry name" value="Succinyl-CoA synthetase domains"/>
    <property type="match status" value="1"/>
</dbReference>
<dbReference type="PANTHER" id="PTHR11815">
    <property type="entry name" value="SUCCINYL-COA SYNTHETASE BETA CHAIN"/>
    <property type="match status" value="1"/>
</dbReference>
<comment type="cofactor">
    <cofactor evidence="5">
        <name>Mg(2+)</name>
        <dbReference type="ChEBI" id="CHEBI:18420"/>
    </cofactor>
    <text evidence="5">Binds 1 Mg(2+) ion per subunit.</text>
</comment>
<name>A0ABU9E8U8_9BACT</name>
<evidence type="ECO:0000256" key="2">
    <source>
        <dbReference type="ARBA" id="ARBA00022723"/>
    </source>
</evidence>
<feature type="binding site" evidence="5">
    <location>
        <begin position="313"/>
        <end position="315"/>
    </location>
    <ligand>
        <name>substrate</name>
        <note>ligand shared with subunit alpha</note>
    </ligand>
</feature>
<proteinExistence type="inferred from homology"/>
<keyword evidence="5 6" id="KW-0067">ATP-binding</keyword>
<dbReference type="InterPro" id="IPR005811">
    <property type="entry name" value="SUCC_ACL_C"/>
</dbReference>
<gene>
    <name evidence="5 8" type="primary">sucC</name>
    <name evidence="8" type="ORF">WI372_09180</name>
</gene>
<dbReference type="PIRSF" id="PIRSF001554">
    <property type="entry name" value="SucCS_beta"/>
    <property type="match status" value="1"/>
</dbReference>
<comment type="caution">
    <text evidence="5">Lacks conserved residue(s) required for the propagation of feature annotation.</text>
</comment>
<keyword evidence="9" id="KW-1185">Reference proteome</keyword>
<comment type="function">
    <text evidence="5">Succinyl-CoA synthetase functions in the citric acid cycle (TCA), coupling the hydrolysis of succinyl-CoA to the synthesis of either ATP or GTP and thus represents the only step of substrate-level phosphorylation in the TCA. The beta subunit provides nucleotide specificity of the enzyme and binds the substrate succinate, while the binding sites for coenzyme A and phosphate are found in the alpha subunit.</text>
</comment>
<comment type="caution">
    <text evidence="8">The sequence shown here is derived from an EMBL/GenBank/DDBJ whole genome shotgun (WGS) entry which is preliminary data.</text>
</comment>
<keyword evidence="4 5" id="KW-0460">Magnesium</keyword>
<evidence type="ECO:0000256" key="3">
    <source>
        <dbReference type="ARBA" id="ARBA00022741"/>
    </source>
</evidence>
<dbReference type="PROSITE" id="PS50975">
    <property type="entry name" value="ATP_GRASP"/>
    <property type="match status" value="1"/>
</dbReference>
<keyword evidence="3 5" id="KW-0547">Nucleotide-binding</keyword>
<comment type="subunit">
    <text evidence="5">Heterotetramer of two alpha and two beta subunits.</text>
</comment>
<dbReference type="RefSeq" id="WP_405277237.1">
    <property type="nucleotide sequence ID" value="NZ_CP144380.1"/>
</dbReference>
<keyword evidence="5" id="KW-0816">Tricarboxylic acid cycle</keyword>
<dbReference type="Gene3D" id="3.30.1490.20">
    <property type="entry name" value="ATP-grasp fold, A domain"/>
    <property type="match status" value="1"/>
</dbReference>
<reference evidence="8 9" key="1">
    <citation type="submission" date="2024-02" db="EMBL/GenBank/DDBJ databases">
        <title>A novel Gemmatimonadota bacterium.</title>
        <authorList>
            <person name="Du Z.-J."/>
            <person name="Ye Y.-Q."/>
        </authorList>
    </citation>
    <scope>NUCLEOTIDE SEQUENCE [LARGE SCALE GENOMIC DNA]</scope>
    <source>
        <strain evidence="8 9">DH-20</strain>
    </source>
</reference>
<evidence type="ECO:0000313" key="9">
    <source>
        <dbReference type="Proteomes" id="UP001484239"/>
    </source>
</evidence>
<protein>
    <recommendedName>
        <fullName evidence="5">Succinate--CoA ligase [ADP-forming] subunit beta</fullName>
        <ecNumber evidence="5">6.2.1.5</ecNumber>
    </recommendedName>
    <alternativeName>
        <fullName evidence="5">Succinyl-CoA synthetase subunit beta</fullName>
        <shortName evidence="5">SCS-beta</shortName>
    </alternativeName>
</protein>
<organism evidence="8 9">
    <name type="scientific">Gaopeijia maritima</name>
    <dbReference type="NCBI Taxonomy" id="3119007"/>
    <lineage>
        <taxon>Bacteria</taxon>
        <taxon>Pseudomonadati</taxon>
        <taxon>Gemmatimonadota</taxon>
        <taxon>Longimicrobiia</taxon>
        <taxon>Gaopeijiales</taxon>
        <taxon>Gaopeijiaceae</taxon>
        <taxon>Gaopeijia</taxon>
    </lineage>
</organism>
<dbReference type="HAMAP" id="MF_00558">
    <property type="entry name" value="Succ_CoA_beta"/>
    <property type="match status" value="1"/>
</dbReference>
<feature type="binding site" evidence="5">
    <location>
        <position position="94"/>
    </location>
    <ligand>
        <name>ATP</name>
        <dbReference type="ChEBI" id="CHEBI:30616"/>
    </ligand>
</feature>
<comment type="pathway">
    <text evidence="5">Carbohydrate metabolism; tricarboxylic acid cycle; succinate from succinyl-CoA (ligase route): step 1/1.</text>
</comment>
<dbReference type="PANTHER" id="PTHR11815:SF10">
    <property type="entry name" value="SUCCINATE--COA LIGASE [GDP-FORMING] SUBUNIT BETA, MITOCHONDRIAL"/>
    <property type="match status" value="1"/>
</dbReference>
<evidence type="ECO:0000256" key="1">
    <source>
        <dbReference type="ARBA" id="ARBA00022598"/>
    </source>
</evidence>
<comment type="similarity">
    <text evidence="5">Belongs to the succinate/malate CoA ligase beta subunit family.</text>
</comment>
<keyword evidence="2 5" id="KW-0479">Metal-binding</keyword>
<dbReference type="Pfam" id="PF00549">
    <property type="entry name" value="Ligase_CoA"/>
    <property type="match status" value="1"/>
</dbReference>
<feature type="binding site" evidence="5">
    <location>
        <position position="256"/>
    </location>
    <ligand>
        <name>substrate</name>
        <note>ligand shared with subunit alpha</note>
    </ligand>
</feature>
<dbReference type="InterPro" id="IPR013650">
    <property type="entry name" value="ATP-grasp_succ-CoA_synth-type"/>
</dbReference>
<evidence type="ECO:0000256" key="4">
    <source>
        <dbReference type="ARBA" id="ARBA00022842"/>
    </source>
</evidence>
<dbReference type="GO" id="GO:0004775">
    <property type="term" value="F:succinate-CoA ligase (ADP-forming) activity"/>
    <property type="evidence" value="ECO:0007669"/>
    <property type="project" value="UniProtKB-EC"/>
</dbReference>
<dbReference type="Gene3D" id="3.30.470.20">
    <property type="entry name" value="ATP-grasp fold, B domain"/>
    <property type="match status" value="1"/>
</dbReference>
<comment type="catalytic activity">
    <reaction evidence="5">
        <text>succinate + ATP + CoA = succinyl-CoA + ADP + phosphate</text>
        <dbReference type="Rhea" id="RHEA:17661"/>
        <dbReference type="ChEBI" id="CHEBI:30031"/>
        <dbReference type="ChEBI" id="CHEBI:30616"/>
        <dbReference type="ChEBI" id="CHEBI:43474"/>
        <dbReference type="ChEBI" id="CHEBI:57287"/>
        <dbReference type="ChEBI" id="CHEBI:57292"/>
        <dbReference type="ChEBI" id="CHEBI:456216"/>
        <dbReference type="EC" id="6.2.1.5"/>
    </reaction>
</comment>
<dbReference type="InterPro" id="IPR011761">
    <property type="entry name" value="ATP-grasp"/>
</dbReference>
<dbReference type="InterPro" id="IPR016102">
    <property type="entry name" value="Succinyl-CoA_synth-like"/>
</dbReference>
<feature type="domain" description="ATP-grasp" evidence="7">
    <location>
        <begin position="9"/>
        <end position="221"/>
    </location>
</feature>
<evidence type="ECO:0000256" key="5">
    <source>
        <dbReference type="HAMAP-Rule" id="MF_00558"/>
    </source>
</evidence>
<evidence type="ECO:0000256" key="6">
    <source>
        <dbReference type="PROSITE-ProRule" id="PRU00409"/>
    </source>
</evidence>
<sequence>MNLHEYQAKEIFRDHGIPVPPGKVVTTADEAASAAREFGGMVVVKAQVHSGGRGKAGGVKLAKTPDEAREHAEAILGMEISGFTVEKVLVTPAEDIASEAYVGVLVDRDSQAPMFMVSAEGGIDIEEVAHSNPDAIRKLTVDPRYGLLPHQAYWLANSLYDDPKQVKQASRIMSQLYTSFIAAGASMAEINPLIVTPEGDVKAIDAKVSIDDNELFRKPDVEAYRDASAEPQAETEARDAGLTFIKLDGNVGCCVNGAGLAMATMDLVKYYGGEPANFLDIGGSSNPEKVVNALRIITSDPAVKVILFNIFGGITRTDDVANGIVEATKQIDIQVPIVIRLTGTNEEQALEILQRAGFEAYTSMDDVVKKAVELATQG</sequence>
<evidence type="ECO:0000259" key="7">
    <source>
        <dbReference type="PROSITE" id="PS50975"/>
    </source>
</evidence>
<comment type="catalytic activity">
    <reaction evidence="5">
        <text>GTP + succinate + CoA = succinyl-CoA + GDP + phosphate</text>
        <dbReference type="Rhea" id="RHEA:22120"/>
        <dbReference type="ChEBI" id="CHEBI:30031"/>
        <dbReference type="ChEBI" id="CHEBI:37565"/>
        <dbReference type="ChEBI" id="CHEBI:43474"/>
        <dbReference type="ChEBI" id="CHEBI:57287"/>
        <dbReference type="ChEBI" id="CHEBI:57292"/>
        <dbReference type="ChEBI" id="CHEBI:58189"/>
    </reaction>
</comment>
<accession>A0ABU9E8U8</accession>
<dbReference type="SUPFAM" id="SSF56059">
    <property type="entry name" value="Glutathione synthetase ATP-binding domain-like"/>
    <property type="match status" value="1"/>
</dbReference>
<evidence type="ECO:0000313" key="8">
    <source>
        <dbReference type="EMBL" id="MEK9501149.1"/>
    </source>
</evidence>
<dbReference type="Proteomes" id="UP001484239">
    <property type="component" value="Unassembled WGS sequence"/>
</dbReference>
<keyword evidence="1 5" id="KW-0436">Ligase</keyword>
<dbReference type="Gene3D" id="3.40.50.261">
    <property type="entry name" value="Succinyl-CoA synthetase domains"/>
    <property type="match status" value="1"/>
</dbReference>
<feature type="binding site" evidence="5">
    <location>
        <position position="45"/>
    </location>
    <ligand>
        <name>ATP</name>
        <dbReference type="ChEBI" id="CHEBI:30616"/>
    </ligand>
</feature>
<dbReference type="Pfam" id="PF08442">
    <property type="entry name" value="ATP-grasp_2"/>
    <property type="match status" value="1"/>
</dbReference>
<dbReference type="NCBIfam" id="NF001913">
    <property type="entry name" value="PRK00696.1"/>
    <property type="match status" value="1"/>
</dbReference>
<dbReference type="EMBL" id="JBBHLI010000004">
    <property type="protein sequence ID" value="MEK9501149.1"/>
    <property type="molecule type" value="Genomic_DNA"/>
</dbReference>
<dbReference type="InterPro" id="IPR005809">
    <property type="entry name" value="Succ_CoA_ligase-like_bsu"/>
</dbReference>
<dbReference type="EC" id="6.2.1.5" evidence="5"/>
<dbReference type="InterPro" id="IPR013815">
    <property type="entry name" value="ATP_grasp_subdomain_1"/>
</dbReference>
<dbReference type="NCBIfam" id="TIGR01016">
    <property type="entry name" value="sucCoAbeta"/>
    <property type="match status" value="1"/>
</dbReference>
<feature type="binding site" evidence="5">
    <location>
        <begin position="52"/>
        <end position="54"/>
    </location>
    <ligand>
        <name>ATP</name>
        <dbReference type="ChEBI" id="CHEBI:30616"/>
    </ligand>
</feature>